<evidence type="ECO:0000256" key="2">
    <source>
        <dbReference type="SAM" id="SignalP"/>
    </source>
</evidence>
<proteinExistence type="predicted"/>
<dbReference type="PROSITE" id="PS51465">
    <property type="entry name" value="KAZAL_2"/>
    <property type="match status" value="1"/>
</dbReference>
<feature type="compositionally biased region" description="Low complexity" evidence="1">
    <location>
        <begin position="995"/>
        <end position="1028"/>
    </location>
</feature>
<dbReference type="HOGENOM" id="CLU_286874_0_0_1"/>
<feature type="compositionally biased region" description="Basic and acidic residues" evidence="1">
    <location>
        <begin position="210"/>
        <end position="221"/>
    </location>
</feature>
<feature type="chain" id="PRO_5043579269" evidence="2">
    <location>
        <begin position="23"/>
        <end position="1076"/>
    </location>
</feature>
<feature type="compositionally biased region" description="Basic and acidic residues" evidence="1">
    <location>
        <begin position="267"/>
        <end position="278"/>
    </location>
</feature>
<accession>T1HXE5</accession>
<dbReference type="VEuPathDB" id="VectorBase:RPRC008715"/>
<dbReference type="SUPFAM" id="SSF100895">
    <property type="entry name" value="Kazal-type serine protease inhibitors"/>
    <property type="match status" value="1"/>
</dbReference>
<dbReference type="InterPro" id="IPR036058">
    <property type="entry name" value="Kazal_dom_sf"/>
</dbReference>
<keyword evidence="2" id="KW-0732">Signal</keyword>
<dbReference type="CDD" id="cd00104">
    <property type="entry name" value="KAZAL_FS"/>
    <property type="match status" value="1"/>
</dbReference>
<sequence>MYFTRIMLISLGVVSLINSSRTESKVNKTDKEKCATDKKVCGSDGKTYANSCALEEAGTKLAHEGECVKQGATKTAYRPDLILKSKTVNNSDEGIQKKLVKHFNPTTGKWEYTVEILPTIVITPTFHQLKEKVHADNLKAKYDLNKIFGAAGTVKNAQASHSEFRYPLKVGGMKNINLTVSKMNIEVSEKTPLKDDDHQKTNLSTSTVELKGDDDYSKSDLKAPNLPTHFPKNTLFLKSNLPPPKLHVTKKPLKPDFTVKSNLTAPKEPHKTPEKTMKGAVHPESHLNASKGQLHVPEEPKKGVVHRKSNLNPPKEELNVHKQPLKGDVLPKSHLNASKEQLHVPEEPLKDHVLPKSHLNASKMELNISVEPRKGNALPKIYLNASKEQLHVPEEPKKGVVHRKSNLNPLKEELNVHEQPLKGDVLPKSHLNASKEQLHVPEEPLKDHVLPKSHLNASKTQLNVSVEPLKGDALPKSHLNASKEQLHVPEEPLKGNALPKSHLNASNEQLHVPEEPLKGDALPKSHLNASKEQLHVPEEPVKGHVLPKSHLNASKVQFNVSVEPVKGHVLPKSHSNASKEPLHLKVNTSNLQFQVPKVPLKGEFIPINPINASKWPIQVTEVPQDSTTFKAPHVGFGNLKVDKVHGLHNGPVEPRRLVTVNELERNSPHTKLDDDKWGTYHIKLPGNVSDYIDFYINWQALQSEKNAPDVTVNISEELGSKNYTWPKGSKFSSDNTVHDKFISNSLKEVNTQVEPIVSNVVWHSTDKSYPQYDENSVNKGVDVPLNVKQTVQTKTYQLEDELKLKPTKFGQPKGAIAQISPLEKLYSKESGHTMEKYGNYFLDLPGDVGGKYKLKFKWVLKNKLPESMNTPIDVKDKLVKYEYKWNFGNSNSKKKTVSMPENVNHAGGKHFNSNKAIVRPMLPKYSGPGVKPHWMVPKFFSATKPTDNRNFEALLNRAAPQSANNRPNTKLFPGWYYLEMFFNADNGNQNQFPYDNQNQLTNDNQNQFPYDNQNQLTNDNQNQLTNDNQNQVPQRSLFNKNLLSLLPISHPSFLDKYAIAHAKAHQNGGKCPLEKK</sequence>
<dbReference type="Pfam" id="PF07648">
    <property type="entry name" value="Kazal_2"/>
    <property type="match status" value="1"/>
</dbReference>
<dbReference type="InterPro" id="IPR002350">
    <property type="entry name" value="Kazal_dom"/>
</dbReference>
<feature type="compositionally biased region" description="Basic and acidic residues" evidence="1">
    <location>
        <begin position="190"/>
        <end position="200"/>
    </location>
</feature>
<keyword evidence="4" id="KW-1185">Reference proteome</keyword>
<feature type="region of interest" description="Disordered" evidence="1">
    <location>
        <begin position="257"/>
        <end position="278"/>
    </location>
</feature>
<dbReference type="EMBL" id="ACPB03014148">
    <property type="status" value="NOT_ANNOTATED_CDS"/>
    <property type="molecule type" value="Genomic_DNA"/>
</dbReference>
<name>T1HXE5_RHOPR</name>
<evidence type="ECO:0000256" key="1">
    <source>
        <dbReference type="SAM" id="MobiDB-lite"/>
    </source>
</evidence>
<evidence type="ECO:0000313" key="4">
    <source>
        <dbReference type="Proteomes" id="UP000015103"/>
    </source>
</evidence>
<dbReference type="Gene3D" id="3.30.60.30">
    <property type="match status" value="1"/>
</dbReference>
<dbReference type="EnsemblMetazoa" id="RPRC008715-RA">
    <property type="protein sequence ID" value="RPRC008715-PA"/>
    <property type="gene ID" value="RPRC008715"/>
</dbReference>
<protein>
    <submittedName>
        <fullName evidence="3">Kazal-like domain-containing protein</fullName>
    </submittedName>
</protein>
<reference evidence="3" key="1">
    <citation type="submission" date="2015-05" db="UniProtKB">
        <authorList>
            <consortium name="EnsemblMetazoa"/>
        </authorList>
    </citation>
    <scope>IDENTIFICATION</scope>
</reference>
<dbReference type="AlphaFoldDB" id="T1HXE5"/>
<evidence type="ECO:0000313" key="3">
    <source>
        <dbReference type="EnsemblMetazoa" id="RPRC008715-PA"/>
    </source>
</evidence>
<dbReference type="SMART" id="SM00280">
    <property type="entry name" value="KAZAL"/>
    <property type="match status" value="1"/>
</dbReference>
<feature type="signal peptide" evidence="2">
    <location>
        <begin position="1"/>
        <end position="22"/>
    </location>
</feature>
<feature type="region of interest" description="Disordered" evidence="1">
    <location>
        <begin position="190"/>
        <end position="225"/>
    </location>
</feature>
<dbReference type="InParanoid" id="T1HXE5"/>
<dbReference type="STRING" id="13249.T1HXE5"/>
<feature type="region of interest" description="Disordered" evidence="1">
    <location>
        <begin position="988"/>
        <end position="1028"/>
    </location>
</feature>
<organism evidence="3 4">
    <name type="scientific">Rhodnius prolixus</name>
    <name type="common">Triatomid bug</name>
    <dbReference type="NCBI Taxonomy" id="13249"/>
    <lineage>
        <taxon>Eukaryota</taxon>
        <taxon>Metazoa</taxon>
        <taxon>Ecdysozoa</taxon>
        <taxon>Arthropoda</taxon>
        <taxon>Hexapoda</taxon>
        <taxon>Insecta</taxon>
        <taxon>Pterygota</taxon>
        <taxon>Neoptera</taxon>
        <taxon>Paraneoptera</taxon>
        <taxon>Hemiptera</taxon>
        <taxon>Heteroptera</taxon>
        <taxon>Panheteroptera</taxon>
        <taxon>Cimicomorpha</taxon>
        <taxon>Reduviidae</taxon>
        <taxon>Triatominae</taxon>
        <taxon>Rhodnius</taxon>
    </lineage>
</organism>
<dbReference type="Proteomes" id="UP000015103">
    <property type="component" value="Unassembled WGS sequence"/>
</dbReference>